<dbReference type="Proteomes" id="UP000634136">
    <property type="component" value="Unassembled WGS sequence"/>
</dbReference>
<feature type="region of interest" description="Disordered" evidence="1">
    <location>
        <begin position="24"/>
        <end position="87"/>
    </location>
</feature>
<evidence type="ECO:0000313" key="2">
    <source>
        <dbReference type="EMBL" id="KAF7840430.1"/>
    </source>
</evidence>
<reference evidence="2" key="1">
    <citation type="submission" date="2020-09" db="EMBL/GenBank/DDBJ databases">
        <title>Genome-Enabled Discovery of Anthraquinone Biosynthesis in Senna tora.</title>
        <authorList>
            <person name="Kang S.-H."/>
            <person name="Pandey R.P."/>
            <person name="Lee C.-M."/>
            <person name="Sim J.-S."/>
            <person name="Jeong J.-T."/>
            <person name="Choi B.-S."/>
            <person name="Jung M."/>
            <person name="Ginzburg D."/>
            <person name="Zhao K."/>
            <person name="Won S.Y."/>
            <person name="Oh T.-J."/>
            <person name="Yu Y."/>
            <person name="Kim N.-H."/>
            <person name="Lee O.R."/>
            <person name="Lee T.-H."/>
            <person name="Bashyal P."/>
            <person name="Kim T.-S."/>
            <person name="Lee W.-H."/>
            <person name="Kawkins C."/>
            <person name="Kim C.-K."/>
            <person name="Kim J.S."/>
            <person name="Ahn B.O."/>
            <person name="Rhee S.Y."/>
            <person name="Sohng J.K."/>
        </authorList>
    </citation>
    <scope>NUCLEOTIDE SEQUENCE</scope>
    <source>
        <tissue evidence="2">Leaf</tissue>
    </source>
</reference>
<sequence length="87" mass="9725">MDDAWSFDDADLNLDSGHRTKTLHTCPGVTGPETTIFDPSNQLETAKRNTEKTQQDCNRNFEIPDGVSSSRSTCGMEATDWMGRVRE</sequence>
<name>A0A834X907_9FABA</name>
<gene>
    <name evidence="2" type="ORF">G2W53_002728</name>
</gene>
<proteinExistence type="predicted"/>
<comment type="caution">
    <text evidence="2">The sequence shown here is derived from an EMBL/GenBank/DDBJ whole genome shotgun (WGS) entry which is preliminary data.</text>
</comment>
<feature type="compositionally biased region" description="Basic and acidic residues" evidence="1">
    <location>
        <begin position="45"/>
        <end position="54"/>
    </location>
</feature>
<dbReference type="AlphaFoldDB" id="A0A834X907"/>
<dbReference type="EMBL" id="JAAIUW010000002">
    <property type="protein sequence ID" value="KAF7840430.1"/>
    <property type="molecule type" value="Genomic_DNA"/>
</dbReference>
<evidence type="ECO:0000256" key="1">
    <source>
        <dbReference type="SAM" id="MobiDB-lite"/>
    </source>
</evidence>
<protein>
    <submittedName>
        <fullName evidence="2">Uncharacterized protein</fullName>
    </submittedName>
</protein>
<organism evidence="2 3">
    <name type="scientific">Senna tora</name>
    <dbReference type="NCBI Taxonomy" id="362788"/>
    <lineage>
        <taxon>Eukaryota</taxon>
        <taxon>Viridiplantae</taxon>
        <taxon>Streptophyta</taxon>
        <taxon>Embryophyta</taxon>
        <taxon>Tracheophyta</taxon>
        <taxon>Spermatophyta</taxon>
        <taxon>Magnoliopsida</taxon>
        <taxon>eudicotyledons</taxon>
        <taxon>Gunneridae</taxon>
        <taxon>Pentapetalae</taxon>
        <taxon>rosids</taxon>
        <taxon>fabids</taxon>
        <taxon>Fabales</taxon>
        <taxon>Fabaceae</taxon>
        <taxon>Caesalpinioideae</taxon>
        <taxon>Cassia clade</taxon>
        <taxon>Senna</taxon>
    </lineage>
</organism>
<evidence type="ECO:0000313" key="3">
    <source>
        <dbReference type="Proteomes" id="UP000634136"/>
    </source>
</evidence>
<accession>A0A834X907</accession>
<keyword evidence="3" id="KW-1185">Reference proteome</keyword>